<name>A0A1H6E9U7_9PSEU</name>
<accession>A0A1I1SKY7</accession>
<evidence type="ECO:0000313" key="5">
    <source>
        <dbReference type="Proteomes" id="UP000236729"/>
    </source>
</evidence>
<sequence>MTAFYHVCFVVPDLERAMRDFENAAGVEWHEPQTGELGDWRYRIVFTKGGAPFVELIEGPPGSPWDATAGARFDHLGYWTTDLRAGAQRLEEHGIPEDFSGCPHGRAFAYHRMDSIGARIELVEASRQPAFLETWHPTGNPMPTIDESQ</sequence>
<feature type="domain" description="VOC" evidence="1">
    <location>
        <begin position="3"/>
        <end position="125"/>
    </location>
</feature>
<dbReference type="Proteomes" id="UP000199690">
    <property type="component" value="Unassembled WGS sequence"/>
</dbReference>
<proteinExistence type="predicted"/>
<keyword evidence="4" id="KW-1185">Reference proteome</keyword>
<dbReference type="Proteomes" id="UP000236729">
    <property type="component" value="Unassembled WGS sequence"/>
</dbReference>
<gene>
    <name evidence="2" type="ORF">SAMN02982929_05877</name>
    <name evidence="3" type="ORF">SAMN05216506_104408</name>
</gene>
<dbReference type="GO" id="GO:0051213">
    <property type="term" value="F:dioxygenase activity"/>
    <property type="evidence" value="ECO:0007669"/>
    <property type="project" value="UniProtKB-KW"/>
</dbReference>
<evidence type="ECO:0000259" key="1">
    <source>
        <dbReference type="PROSITE" id="PS51819"/>
    </source>
</evidence>
<dbReference type="AlphaFoldDB" id="A0A1H6E9U7"/>
<keyword evidence="2" id="KW-0560">Oxidoreductase</keyword>
<evidence type="ECO:0000313" key="3">
    <source>
        <dbReference type="EMBL" id="SFD47116.1"/>
    </source>
</evidence>
<keyword evidence="2" id="KW-0223">Dioxygenase</keyword>
<dbReference type="InterPro" id="IPR029068">
    <property type="entry name" value="Glyas_Bleomycin-R_OHBP_Dase"/>
</dbReference>
<dbReference type="InterPro" id="IPR037523">
    <property type="entry name" value="VOC_core"/>
</dbReference>
<reference evidence="4 5" key="2">
    <citation type="submission" date="2016-10" db="EMBL/GenBank/DDBJ databases">
        <authorList>
            <person name="Varghese N."/>
            <person name="Submissions S."/>
        </authorList>
    </citation>
    <scope>NUCLEOTIDE SEQUENCE [LARGE SCALE GENOMIC DNA]</scope>
    <source>
        <strain evidence="5">ATCC 20501</strain>
        <strain evidence="3 4">CGMCC 4.3529</strain>
    </source>
</reference>
<dbReference type="RefSeq" id="WP_093352030.1">
    <property type="nucleotide sequence ID" value="NZ_FNVB01000009.1"/>
</dbReference>
<dbReference type="Pfam" id="PF13669">
    <property type="entry name" value="Glyoxalase_4"/>
    <property type="match status" value="1"/>
</dbReference>
<organism evidence="2 5">
    <name type="scientific">Saccharopolyspora kobensis</name>
    <dbReference type="NCBI Taxonomy" id="146035"/>
    <lineage>
        <taxon>Bacteria</taxon>
        <taxon>Bacillati</taxon>
        <taxon>Actinomycetota</taxon>
        <taxon>Actinomycetes</taxon>
        <taxon>Pseudonocardiales</taxon>
        <taxon>Pseudonocardiaceae</taxon>
        <taxon>Saccharopolyspora</taxon>
    </lineage>
</organism>
<evidence type="ECO:0000313" key="2">
    <source>
        <dbReference type="EMBL" id="SEG93696.1"/>
    </source>
</evidence>
<dbReference type="SMR" id="A0A1H6E9U7"/>
<dbReference type="SUPFAM" id="SSF54593">
    <property type="entry name" value="Glyoxalase/Bleomycin resistance protein/Dihydroxybiphenyl dioxygenase"/>
    <property type="match status" value="1"/>
</dbReference>
<dbReference type="EMBL" id="FOME01000004">
    <property type="protein sequence ID" value="SFD47116.1"/>
    <property type="molecule type" value="Genomic_DNA"/>
</dbReference>
<dbReference type="Gene3D" id="3.10.180.10">
    <property type="entry name" value="2,3-Dihydroxybiphenyl 1,2-Dioxygenase, domain 1"/>
    <property type="match status" value="1"/>
</dbReference>
<accession>A0A1H6E9U7</accession>
<protein>
    <submittedName>
        <fullName evidence="2">Glyoxalase/Bleomycin resistance protein/Dioxygenase superfamily protein</fullName>
    </submittedName>
</protein>
<dbReference type="EMBL" id="FNVB01000009">
    <property type="protein sequence ID" value="SEG93696.1"/>
    <property type="molecule type" value="Genomic_DNA"/>
</dbReference>
<evidence type="ECO:0000313" key="4">
    <source>
        <dbReference type="Proteomes" id="UP000199690"/>
    </source>
</evidence>
<reference evidence="2" key="1">
    <citation type="submission" date="2016-10" db="EMBL/GenBank/DDBJ databases">
        <authorList>
            <person name="de Groot N.N."/>
        </authorList>
    </citation>
    <scope>NUCLEOTIDE SEQUENCE [LARGE SCALE GENOMIC DNA]</scope>
    <source>
        <strain evidence="2">ATCC 20501</strain>
    </source>
</reference>
<dbReference type="PROSITE" id="PS51819">
    <property type="entry name" value="VOC"/>
    <property type="match status" value="1"/>
</dbReference>